<gene>
    <name evidence="1" type="ORF">GCM10017584_02030</name>
</gene>
<accession>A0A9W6H638</accession>
<protein>
    <submittedName>
        <fullName evidence="1">Esterase</fullName>
    </submittedName>
</protein>
<evidence type="ECO:0000313" key="1">
    <source>
        <dbReference type="EMBL" id="GLJ74630.1"/>
    </source>
</evidence>
<evidence type="ECO:0000313" key="2">
    <source>
        <dbReference type="Proteomes" id="UP001142372"/>
    </source>
</evidence>
<dbReference type="InterPro" id="IPR000801">
    <property type="entry name" value="Esterase-like"/>
</dbReference>
<dbReference type="GO" id="GO:0016747">
    <property type="term" value="F:acyltransferase activity, transferring groups other than amino-acyl groups"/>
    <property type="evidence" value="ECO:0007669"/>
    <property type="project" value="TreeGrafter"/>
</dbReference>
<comment type="caution">
    <text evidence="1">The sequence shown here is derived from an EMBL/GenBank/DDBJ whole genome shotgun (WGS) entry which is preliminary data.</text>
</comment>
<dbReference type="PANTHER" id="PTHR48098:SF1">
    <property type="entry name" value="DIACYLGLYCEROL ACYLTRANSFERASE_MYCOLYLTRANSFERASE AG85A"/>
    <property type="match status" value="1"/>
</dbReference>
<dbReference type="PANTHER" id="PTHR48098">
    <property type="entry name" value="ENTEROCHELIN ESTERASE-RELATED"/>
    <property type="match status" value="1"/>
</dbReference>
<dbReference type="Pfam" id="PF00756">
    <property type="entry name" value="Esterase"/>
    <property type="match status" value="1"/>
</dbReference>
<reference evidence="1" key="2">
    <citation type="submission" date="2023-01" db="EMBL/GenBank/DDBJ databases">
        <authorList>
            <person name="Sun Q."/>
            <person name="Evtushenko L."/>
        </authorList>
    </citation>
    <scope>NUCLEOTIDE SEQUENCE</scope>
    <source>
        <strain evidence="1">VKM Ac-1401</strain>
    </source>
</reference>
<dbReference type="Gene3D" id="3.40.50.1820">
    <property type="entry name" value="alpha/beta hydrolase"/>
    <property type="match status" value="1"/>
</dbReference>
<dbReference type="Proteomes" id="UP001142372">
    <property type="component" value="Unassembled WGS sequence"/>
</dbReference>
<dbReference type="EMBL" id="BSEN01000001">
    <property type="protein sequence ID" value="GLJ74630.1"/>
    <property type="molecule type" value="Genomic_DNA"/>
</dbReference>
<organism evidence="1 2">
    <name type="scientific">Leifsonia poae</name>
    <dbReference type="NCBI Taxonomy" id="110933"/>
    <lineage>
        <taxon>Bacteria</taxon>
        <taxon>Bacillati</taxon>
        <taxon>Actinomycetota</taxon>
        <taxon>Actinomycetes</taxon>
        <taxon>Micrococcales</taxon>
        <taxon>Microbacteriaceae</taxon>
        <taxon>Leifsonia</taxon>
    </lineage>
</organism>
<keyword evidence="2" id="KW-1185">Reference proteome</keyword>
<dbReference type="AlphaFoldDB" id="A0A9W6H638"/>
<dbReference type="SUPFAM" id="SSF53474">
    <property type="entry name" value="alpha/beta-Hydrolases"/>
    <property type="match status" value="1"/>
</dbReference>
<reference evidence="1" key="1">
    <citation type="journal article" date="2014" name="Int. J. Syst. Evol. Microbiol.">
        <title>Complete genome sequence of Corynebacterium casei LMG S-19264T (=DSM 44701T), isolated from a smear-ripened cheese.</title>
        <authorList>
            <consortium name="US DOE Joint Genome Institute (JGI-PGF)"/>
            <person name="Walter F."/>
            <person name="Albersmeier A."/>
            <person name="Kalinowski J."/>
            <person name="Ruckert C."/>
        </authorList>
    </citation>
    <scope>NUCLEOTIDE SEQUENCE</scope>
    <source>
        <strain evidence="1">VKM Ac-1401</strain>
    </source>
</reference>
<name>A0A9W6H638_9MICO</name>
<sequence length="259" mass="27390">MIANRSFASDALGERLRYRVVRGQGEGPLPVAYLLHGRGDTAASWEPVLDDLARLPLIAIMPDAPWSARASYYVDSQHTAGRSVESAIAFDLVAEVDRTFPTIADRAHRIVAGYSMGGYGAVRLGLAHPDVFSGVAALSPAVYVPEPPAGSSAREAGAFGSGQVVFDPARYRELAYPALLAAYPADLDLRVAVAAGGTEPPHPGAPAALAIATQARAFAEAADRTPGIHATYREYPGGHDFGVWRPALLDALRQLLPPR</sequence>
<dbReference type="InterPro" id="IPR050583">
    <property type="entry name" value="Mycobacterial_A85_antigen"/>
</dbReference>
<dbReference type="RefSeq" id="WP_271175334.1">
    <property type="nucleotide sequence ID" value="NZ_BAAAJO010000001.1"/>
</dbReference>
<dbReference type="InterPro" id="IPR029058">
    <property type="entry name" value="AB_hydrolase_fold"/>
</dbReference>
<proteinExistence type="predicted"/>